<dbReference type="Proteomes" id="UP001054945">
    <property type="component" value="Unassembled WGS sequence"/>
</dbReference>
<dbReference type="EMBL" id="BPLR01006493">
    <property type="protein sequence ID" value="GIY10213.1"/>
    <property type="molecule type" value="Genomic_DNA"/>
</dbReference>
<keyword evidence="2" id="KW-1185">Reference proteome</keyword>
<gene>
    <name evidence="1" type="ORF">CEXT_49961</name>
</gene>
<dbReference type="AlphaFoldDB" id="A0AAV4QKK5"/>
<sequence>MIVIVCCHFNGTIADKAYNVTHVCGKRETKRSFVPQRWAFIRAQAGHLTIPDAYLSASFTCSVSGVNKTASKEDEEDAEEQQGWGGQGSLEAERGLISVTSSIKRCDADRRDGFRFVGRCLCTLFSVGMLIWESVLGKLILKNVGPRDKIVAKNYMQIKGDLPQRIFLPD</sequence>
<proteinExistence type="predicted"/>
<comment type="caution">
    <text evidence="1">The sequence shown here is derived from an EMBL/GenBank/DDBJ whole genome shotgun (WGS) entry which is preliminary data.</text>
</comment>
<organism evidence="1 2">
    <name type="scientific">Caerostris extrusa</name>
    <name type="common">Bark spider</name>
    <name type="synonym">Caerostris bankana</name>
    <dbReference type="NCBI Taxonomy" id="172846"/>
    <lineage>
        <taxon>Eukaryota</taxon>
        <taxon>Metazoa</taxon>
        <taxon>Ecdysozoa</taxon>
        <taxon>Arthropoda</taxon>
        <taxon>Chelicerata</taxon>
        <taxon>Arachnida</taxon>
        <taxon>Araneae</taxon>
        <taxon>Araneomorphae</taxon>
        <taxon>Entelegynae</taxon>
        <taxon>Araneoidea</taxon>
        <taxon>Araneidae</taxon>
        <taxon>Caerostris</taxon>
    </lineage>
</organism>
<evidence type="ECO:0000313" key="2">
    <source>
        <dbReference type="Proteomes" id="UP001054945"/>
    </source>
</evidence>
<reference evidence="1 2" key="1">
    <citation type="submission" date="2021-06" db="EMBL/GenBank/DDBJ databases">
        <title>Caerostris extrusa draft genome.</title>
        <authorList>
            <person name="Kono N."/>
            <person name="Arakawa K."/>
        </authorList>
    </citation>
    <scope>NUCLEOTIDE SEQUENCE [LARGE SCALE GENOMIC DNA]</scope>
</reference>
<accession>A0AAV4QKK5</accession>
<evidence type="ECO:0000313" key="1">
    <source>
        <dbReference type="EMBL" id="GIY10213.1"/>
    </source>
</evidence>
<name>A0AAV4QKK5_CAEEX</name>
<protein>
    <submittedName>
        <fullName evidence="1">Uncharacterized protein</fullName>
    </submittedName>
</protein>